<reference evidence="1 2" key="1">
    <citation type="submission" date="2024-07" db="EMBL/GenBank/DDBJ databases">
        <authorList>
            <person name="Akdeniz Z."/>
        </authorList>
    </citation>
    <scope>NUCLEOTIDE SEQUENCE [LARGE SCALE GENOMIC DNA]</scope>
</reference>
<comment type="caution">
    <text evidence="1">The sequence shown here is derived from an EMBL/GenBank/DDBJ whole genome shotgun (WGS) entry which is preliminary data.</text>
</comment>
<evidence type="ECO:0000313" key="2">
    <source>
        <dbReference type="Proteomes" id="UP001642409"/>
    </source>
</evidence>
<keyword evidence="2" id="KW-1185">Reference proteome</keyword>
<name>A0ABP1HQT7_9EUKA</name>
<organism evidence="1 2">
    <name type="scientific">Hexamita inflata</name>
    <dbReference type="NCBI Taxonomy" id="28002"/>
    <lineage>
        <taxon>Eukaryota</taxon>
        <taxon>Metamonada</taxon>
        <taxon>Diplomonadida</taxon>
        <taxon>Hexamitidae</taxon>
        <taxon>Hexamitinae</taxon>
        <taxon>Hexamita</taxon>
    </lineage>
</organism>
<proteinExistence type="predicted"/>
<evidence type="ECO:0000313" key="1">
    <source>
        <dbReference type="EMBL" id="CAL5998858.1"/>
    </source>
</evidence>
<dbReference type="Proteomes" id="UP001642409">
    <property type="component" value="Unassembled WGS sequence"/>
</dbReference>
<accession>A0ABP1HQT7</accession>
<sequence>MKQQTIRLYLQPVQSNSNHFVLFTDLNIQIINWESAVLFQEPVDFQLQSISPKYLNFWRQNINLQHPHLLNNRLFLLVVDKLFEFVNNKIELITKVPNFDQNNLRLNQIFAQSGFLFAVNQQLELYVLHGEQFQYIGKQQGIICSFSDKNYILEHECDFLGRMNSDFSVDTLYNQQMMKLDEFDAKYQIFSASNCIVQRGTYKSLVIDTVNSMFKVIPSKELKTDQKLRGFGYTVIQQTESELQQGETQYKQYIEKHPVLIQNLQNYVQSRLNASSIINMPVLTEKQTKAFLITFQFKVNVNLDIYAGFNRNKLVVFDRYQVLEEIDIDFDFYPGFCSKEYCKGKTAVLQHYLYQPIINDGHIYLQIFNSLYEYKNYKVELVCKITGLNTFYPQNFINHLFCLNGSVYASDSKQNIYKLEKKFVNQQTQIMQTQFLTFCGRTFVLEFLSISELKQLTEKRLICNLFGLCNLIYYNNGMLIYKSEHASYLQDGCHEKYFAINLITEHTVQLNVANLNELQITIKLWSGNNLNEQWLEKYITDQQFIESISANERMNDLYLQQQSQNQELNSQMQQLCKFDSVHKHVRTKFSLQSQRFSGQVSGLEANLKYKMMQCNCALLNINQQISELSNRFVVYCDE</sequence>
<dbReference type="EMBL" id="CAXDID020000039">
    <property type="protein sequence ID" value="CAL5998858.1"/>
    <property type="molecule type" value="Genomic_DNA"/>
</dbReference>
<gene>
    <name evidence="1" type="ORF">HINF_LOCUS15931</name>
</gene>
<protein>
    <submittedName>
        <fullName evidence="1">Uncharacterized protein</fullName>
    </submittedName>
</protein>